<evidence type="ECO:0000313" key="1">
    <source>
        <dbReference type="EMBL" id="KAK8564409.1"/>
    </source>
</evidence>
<proteinExistence type="predicted"/>
<name>A0ABR2ESU6_9ROSI</name>
<comment type="caution">
    <text evidence="1">The sequence shown here is derived from an EMBL/GenBank/DDBJ whole genome shotgun (WGS) entry which is preliminary data.</text>
</comment>
<organism evidence="1 2">
    <name type="scientific">Hibiscus sabdariffa</name>
    <name type="common">roselle</name>
    <dbReference type="NCBI Taxonomy" id="183260"/>
    <lineage>
        <taxon>Eukaryota</taxon>
        <taxon>Viridiplantae</taxon>
        <taxon>Streptophyta</taxon>
        <taxon>Embryophyta</taxon>
        <taxon>Tracheophyta</taxon>
        <taxon>Spermatophyta</taxon>
        <taxon>Magnoliopsida</taxon>
        <taxon>eudicotyledons</taxon>
        <taxon>Gunneridae</taxon>
        <taxon>Pentapetalae</taxon>
        <taxon>rosids</taxon>
        <taxon>malvids</taxon>
        <taxon>Malvales</taxon>
        <taxon>Malvaceae</taxon>
        <taxon>Malvoideae</taxon>
        <taxon>Hibiscus</taxon>
    </lineage>
</organism>
<keyword evidence="2" id="KW-1185">Reference proteome</keyword>
<gene>
    <name evidence="1" type="ORF">V6N12_036533</name>
</gene>
<sequence>MVNLALGVAASGSLAERGFDLGEFPALGDAPVVAPKVATPAWNFLDQSLQFFPPVKKDGQVRVSPPPEVLNSGVQQWCNGLIGNILGKSSALAMFQRTANRLWGREGSVEIWLESDTQVGASKRGVDVGSVEGPELLAHVGVEPDVHVGSPKEGVLGIISTGLVASLPLVEEAASVGGFVQSEGSDRVVSSDVVLEKIESAGDFAAEEGHVIMFMSSPNRFEALGEGVEVVDKQGRVAANGVAVLMNQLKPKIAIRQKADTVTELLDVQDNKVTSYERISDLFVQFFSSSLGMVDPHVQGISNDLLKEILGVKFPSGLASYE</sequence>
<evidence type="ECO:0000313" key="2">
    <source>
        <dbReference type="Proteomes" id="UP001472677"/>
    </source>
</evidence>
<accession>A0ABR2ESU6</accession>
<reference evidence="1 2" key="1">
    <citation type="journal article" date="2024" name="G3 (Bethesda)">
        <title>Genome assembly of Hibiscus sabdariffa L. provides insights into metabolisms of medicinal natural products.</title>
        <authorList>
            <person name="Kim T."/>
        </authorList>
    </citation>
    <scope>NUCLEOTIDE SEQUENCE [LARGE SCALE GENOMIC DNA]</scope>
    <source>
        <strain evidence="1">TK-2024</strain>
        <tissue evidence="1">Old leaves</tissue>
    </source>
</reference>
<dbReference type="EMBL" id="JBBPBM010000011">
    <property type="protein sequence ID" value="KAK8564409.1"/>
    <property type="molecule type" value="Genomic_DNA"/>
</dbReference>
<protein>
    <submittedName>
        <fullName evidence="1">Uncharacterized protein</fullName>
    </submittedName>
</protein>
<dbReference type="Proteomes" id="UP001472677">
    <property type="component" value="Unassembled WGS sequence"/>
</dbReference>